<name>A8P5Q7_COPC7</name>
<feature type="region of interest" description="Disordered" evidence="1">
    <location>
        <begin position="506"/>
        <end position="679"/>
    </location>
</feature>
<feature type="compositionally biased region" description="Basic and acidic residues" evidence="1">
    <location>
        <begin position="506"/>
        <end position="529"/>
    </location>
</feature>
<evidence type="ECO:0000256" key="1">
    <source>
        <dbReference type="SAM" id="MobiDB-lite"/>
    </source>
</evidence>
<feature type="compositionally biased region" description="Low complexity" evidence="1">
    <location>
        <begin position="534"/>
        <end position="561"/>
    </location>
</feature>
<dbReference type="eggNOG" id="ENOG502SPCE">
    <property type="taxonomic scope" value="Eukaryota"/>
</dbReference>
<dbReference type="STRING" id="240176.A8P5Q7"/>
<dbReference type="GeneID" id="6015601"/>
<feature type="region of interest" description="Disordered" evidence="1">
    <location>
        <begin position="229"/>
        <end position="327"/>
    </location>
</feature>
<dbReference type="OMA" id="DKETHAI"/>
<feature type="compositionally biased region" description="Low complexity" evidence="1">
    <location>
        <begin position="603"/>
        <end position="661"/>
    </location>
</feature>
<dbReference type="InParanoid" id="A8P5Q7"/>
<dbReference type="AlphaFoldDB" id="A8P5Q7"/>
<keyword evidence="3" id="KW-1185">Reference proteome</keyword>
<sequence length="838" mass="94198">MNLDPRIQGPWEHHRSQEGTWVKFWKAISVRNALLFPQPGRPQTTPARNRPEPIPSRLKNTKPILQPWQEQDQLLEEQRRKRSRDEFGHTVGRITAGTRRVQTKTATTDEPGRVPKKTYLGPNLSLISDGQRLDDPDVDMGDSDNDGGPVELPVARKTMPRWRRTKPYQRKAIRPLPDKIHQNPPLDDSDDDRGLVPRPALKSMPRRPLSGVNSKGVDIAVPAAMTSFNSELPTGRKTGPVRAARKTSVSLTPDPSSSEESASEDDASQHTDTSVGLPSSDSELESSSESESDEEDNEAAPAFKREPTVKQEDGDTAMDGPWHGPAELIILDTPPKITIPLPQIDTALEEETRHKSSQCPKLVWRALEHLLLPTNRMQETRQLPFLLRNLRKGFLGRCSELGIPVGSRKGKHKSLTVYLKYEVEGGGSGSVYETSMEGWRCPLCSLHGTFALKKPLDFHLKSDHEEIRVKWDLQHDDTWLLRLILPPPPPEEETGPFVDEVVARRASEEHPLQSPVLDDHETEGLHPGDESLFPSVTMSPPTSPSPSLSRTTLSPSLSSNRSHTRVSFTPASSSTLRSTPFKMEDEEDEDVKPFRTPSTTTGLSDRSTTFRSSTATTTGRSTTAATTLASSSSYRSSVLSTATATSTTRTATTGTPSSRRYPTPPPPDDPLGPVSRRPKFPLVSEYDGPTIYYSCRINPSNHSRRENDDEPTDNEPTVFDWLGTLPLDDYGLMDWAILDKEEEIWESDDVTDEQKVMHALWARWIFLNRQKFIANYYKGTLAFIDYYWRMIHRAAGWDALRYWLLLLMANRFLNAKEVANLLKEYEKKTNMAAWAPRF</sequence>
<protein>
    <submittedName>
        <fullName evidence="2">Uncharacterized protein</fullName>
    </submittedName>
</protein>
<feature type="compositionally biased region" description="Polar residues" evidence="1">
    <location>
        <begin position="566"/>
        <end position="578"/>
    </location>
</feature>
<feature type="region of interest" description="Disordered" evidence="1">
    <location>
        <begin position="36"/>
        <end position="59"/>
    </location>
</feature>
<dbReference type="RefSeq" id="XP_001839001.1">
    <property type="nucleotide sequence ID" value="XM_001838949.1"/>
</dbReference>
<organism evidence="2 3">
    <name type="scientific">Coprinopsis cinerea (strain Okayama-7 / 130 / ATCC MYA-4618 / FGSC 9003)</name>
    <name type="common">Inky cap fungus</name>
    <name type="synonym">Hormographiella aspergillata</name>
    <dbReference type="NCBI Taxonomy" id="240176"/>
    <lineage>
        <taxon>Eukaryota</taxon>
        <taxon>Fungi</taxon>
        <taxon>Dikarya</taxon>
        <taxon>Basidiomycota</taxon>
        <taxon>Agaricomycotina</taxon>
        <taxon>Agaricomycetes</taxon>
        <taxon>Agaricomycetidae</taxon>
        <taxon>Agaricales</taxon>
        <taxon>Agaricineae</taxon>
        <taxon>Psathyrellaceae</taxon>
        <taxon>Coprinopsis</taxon>
    </lineage>
</organism>
<comment type="caution">
    <text evidence="2">The sequence shown here is derived from an EMBL/GenBank/DDBJ whole genome shotgun (WGS) entry which is preliminary data.</text>
</comment>
<feature type="compositionally biased region" description="Basic and acidic residues" evidence="1">
    <location>
        <begin position="76"/>
        <end position="88"/>
    </location>
</feature>
<dbReference type="VEuPathDB" id="FungiDB:CC1G_11324"/>
<gene>
    <name evidence="2" type="ORF">CC1G_11324</name>
</gene>
<evidence type="ECO:0000313" key="3">
    <source>
        <dbReference type="Proteomes" id="UP000001861"/>
    </source>
</evidence>
<dbReference type="OrthoDB" id="3249923at2759"/>
<feature type="compositionally biased region" description="Basic and acidic residues" evidence="1">
    <location>
        <begin position="303"/>
        <end position="313"/>
    </location>
</feature>
<evidence type="ECO:0000313" key="2">
    <source>
        <dbReference type="EMBL" id="EAU82807.1"/>
    </source>
</evidence>
<feature type="compositionally biased region" description="Basic residues" evidence="1">
    <location>
        <begin position="158"/>
        <end position="173"/>
    </location>
</feature>
<proteinExistence type="predicted"/>
<reference evidence="2 3" key="1">
    <citation type="journal article" date="2010" name="Proc. Natl. Acad. Sci. U.S.A.">
        <title>Insights into evolution of multicellular fungi from the assembled chromosomes of the mushroom Coprinopsis cinerea (Coprinus cinereus).</title>
        <authorList>
            <person name="Stajich J.E."/>
            <person name="Wilke S.K."/>
            <person name="Ahren D."/>
            <person name="Au C.H."/>
            <person name="Birren B.W."/>
            <person name="Borodovsky M."/>
            <person name="Burns C."/>
            <person name="Canback B."/>
            <person name="Casselton L.A."/>
            <person name="Cheng C.K."/>
            <person name="Deng J."/>
            <person name="Dietrich F.S."/>
            <person name="Fargo D.C."/>
            <person name="Farman M.L."/>
            <person name="Gathman A.C."/>
            <person name="Goldberg J."/>
            <person name="Guigo R."/>
            <person name="Hoegger P.J."/>
            <person name="Hooker J.B."/>
            <person name="Huggins A."/>
            <person name="James T.Y."/>
            <person name="Kamada T."/>
            <person name="Kilaru S."/>
            <person name="Kodira C."/>
            <person name="Kues U."/>
            <person name="Kupfer D."/>
            <person name="Kwan H.S."/>
            <person name="Lomsadze A."/>
            <person name="Li W."/>
            <person name="Lilly W.W."/>
            <person name="Ma L.J."/>
            <person name="Mackey A.J."/>
            <person name="Manning G."/>
            <person name="Martin F."/>
            <person name="Muraguchi H."/>
            <person name="Natvig D.O."/>
            <person name="Palmerini H."/>
            <person name="Ramesh M.A."/>
            <person name="Rehmeyer C.J."/>
            <person name="Roe B.A."/>
            <person name="Shenoy N."/>
            <person name="Stanke M."/>
            <person name="Ter-Hovhannisyan V."/>
            <person name="Tunlid A."/>
            <person name="Velagapudi R."/>
            <person name="Vision T.J."/>
            <person name="Zeng Q."/>
            <person name="Zolan M.E."/>
            <person name="Pukkila P.J."/>
        </authorList>
    </citation>
    <scope>NUCLEOTIDE SEQUENCE [LARGE SCALE GENOMIC DNA]</scope>
    <source>
        <strain evidence="3">Okayama-7 / 130 / ATCC MYA-4618 / FGSC 9003</strain>
    </source>
</reference>
<feature type="compositionally biased region" description="Acidic residues" evidence="1">
    <location>
        <begin position="282"/>
        <end position="298"/>
    </location>
</feature>
<accession>A8P5Q7</accession>
<feature type="compositionally biased region" description="Acidic residues" evidence="1">
    <location>
        <begin position="136"/>
        <end position="145"/>
    </location>
</feature>
<feature type="region of interest" description="Disordered" evidence="1">
    <location>
        <begin position="74"/>
        <end position="214"/>
    </location>
</feature>
<dbReference type="KEGG" id="cci:CC1G_11324"/>
<dbReference type="EMBL" id="AACS02000011">
    <property type="protein sequence ID" value="EAU82807.1"/>
    <property type="molecule type" value="Genomic_DNA"/>
</dbReference>
<dbReference type="Proteomes" id="UP000001861">
    <property type="component" value="Unassembled WGS sequence"/>
</dbReference>